<evidence type="ECO:0000259" key="10">
    <source>
        <dbReference type="Pfam" id="PF07807"/>
    </source>
</evidence>
<dbReference type="Pfam" id="PF07808">
    <property type="entry name" value="RED_N"/>
    <property type="match status" value="1"/>
</dbReference>
<sequence>MNNKEASSGNVKAEIVDSSSAGQPLTNDDFRKLLMTPRPVSQSSLRQAQLMGRAKVASRSQKDEKKKKLINIIKTQDGPIRGSSHEKNELNEILKHYRDRAKERRECELKEYQQEIDMLATSGYRAIAPTLKAAVDMTARRKQIIEESKYLGGDMEHTHLVKGLDYALLQKVRSEISTREKLTPSVEKTTTAYTVEDSLTPEVESSIKSSTVKNIYQLLFKKEAKKVNEMFIPYRMAYIVELDEENAESDIPTTLIRSKHECASQEVVSAASIDDMIIQKLGKVLSYLRADNRKKKKEKGKGKEDESVANQDIVISSIYEDIGEYVPALSRQPKVKSEAEEHGKKLHGDYDRNSKLEHEGSRLKVIHKEENNDSTKSWHVSNDEQLHNHSSGRYFSDVSDAKDQEVNAMSRKSDRRKGTTQTTATNFVEPKSVKPDALKLDTGSSVDSYAECYPSSMAFYDAAGDSDDEADYSKMDLGNKKGLVRRWDFDTEQEYEEYMSRREALPRQVVYRMNIRFRETKRNALTSPSVSELLSSTVRTANGTIDLQNIADVDDQMIVKCLNFFRVEGFFDAERTFVRELRNIGRSAAVDAYLQRVGCTVNDNQLATVKSWNHWIEEYDYFFQYTKSKVDALCELSLLNFPLFTQLYIQLLKAGKMKLASRFYDEFHSVQKESMQEYTKQLGWIHSSEQLADDWLIQILEEHNFVLCLCLACKSALNELMEKLPTIKDIIESKIQIECHGEVCRSEEQVEQISGYLLGEAPRQLNQIPVLASCFDHGGNDVPSWDRIPFPISRDEVILTNSDEIKKICLNDARPSVCFYTVLNPRVAVSSMVVSSDSTLLCVGNLDCSVEVFSLSKDLMEMLKPASQLPHTEDDLDPSSIFDSSSAQSKFSLFGHSSPVYGVSFNRSGEFVLSCCLNGEIILWNLLTRTRIADYRMQMLKGLDVKFGPYDGYFVVSDYHSGGALMWSMECETPVRAFIGHLSTVNCVAFHPNSNYVATGSNDRTVRLWDLLDGKCVRLFTGHQDAIQSLYFSDDGHILASGGLSGQVMLWDVAMAARLEGFKHSDRGVSGLAISRDGSTVAWGGADQKVMLRSIGDNSKSEMPCVLTYRTKSAPVQHLHFTQENELIGFGGFCRD</sequence>
<evidence type="ECO:0000259" key="9">
    <source>
        <dbReference type="Pfam" id="PF04494"/>
    </source>
</evidence>
<dbReference type="SMART" id="SM00320">
    <property type="entry name" value="WD40"/>
    <property type="match status" value="5"/>
</dbReference>
<evidence type="ECO:0000256" key="6">
    <source>
        <dbReference type="ARBA" id="ARBA00023242"/>
    </source>
</evidence>
<dbReference type="SUPFAM" id="SSF160897">
    <property type="entry name" value="Taf5 N-terminal domain-like"/>
    <property type="match status" value="1"/>
</dbReference>
<feature type="repeat" description="WD" evidence="7">
    <location>
        <begin position="978"/>
        <end position="1019"/>
    </location>
</feature>
<evidence type="ECO:0000313" key="12">
    <source>
        <dbReference type="EMBL" id="KRY51337.1"/>
    </source>
</evidence>
<dbReference type="InterPro" id="IPR019775">
    <property type="entry name" value="WD40_repeat_CS"/>
</dbReference>
<evidence type="ECO:0000256" key="7">
    <source>
        <dbReference type="PROSITE-ProRule" id="PRU00221"/>
    </source>
</evidence>
<comment type="caution">
    <text evidence="12">The sequence shown here is derived from an EMBL/GenBank/DDBJ whole genome shotgun (WGS) entry which is preliminary data.</text>
</comment>
<dbReference type="PROSITE" id="PS50294">
    <property type="entry name" value="WD_REPEATS_REGION"/>
    <property type="match status" value="3"/>
</dbReference>
<dbReference type="Gene3D" id="2.130.10.10">
    <property type="entry name" value="YVTN repeat-like/Quinoprotein amine dehydrogenase"/>
    <property type="match status" value="2"/>
</dbReference>
<feature type="region of interest" description="Disordered" evidence="8">
    <location>
        <begin position="331"/>
        <end position="358"/>
    </location>
</feature>
<dbReference type="CDD" id="cd00200">
    <property type="entry name" value="WD40"/>
    <property type="match status" value="1"/>
</dbReference>
<evidence type="ECO:0000256" key="3">
    <source>
        <dbReference type="ARBA" id="ARBA00009435"/>
    </source>
</evidence>
<dbReference type="GO" id="GO:0005634">
    <property type="term" value="C:nucleus"/>
    <property type="evidence" value="ECO:0007669"/>
    <property type="project" value="UniProtKB-SubCell"/>
</dbReference>
<comment type="similarity">
    <text evidence="2">Belongs to the RED family.</text>
</comment>
<keyword evidence="12" id="KW-0396">Initiation factor</keyword>
<feature type="region of interest" description="Disordered" evidence="8">
    <location>
        <begin position="1"/>
        <end position="29"/>
    </location>
</feature>
<feature type="domain" description="RED-like N-terminal" evidence="11">
    <location>
        <begin position="84"/>
        <end position="299"/>
    </location>
</feature>
<evidence type="ECO:0000256" key="1">
    <source>
        <dbReference type="ARBA" id="ARBA00004123"/>
    </source>
</evidence>
<reference evidence="12 13" key="1">
    <citation type="submission" date="2015-01" db="EMBL/GenBank/DDBJ databases">
        <title>Evolution of Trichinella species and genotypes.</title>
        <authorList>
            <person name="Korhonen P.K."/>
            <person name="Edoardo P."/>
            <person name="Giuseppe L.R."/>
            <person name="Gasser R.B."/>
        </authorList>
    </citation>
    <scope>NUCLEOTIDE SEQUENCE [LARGE SCALE GENOMIC DNA]</scope>
    <source>
        <strain evidence="12">ISS120</strain>
    </source>
</reference>
<feature type="compositionally biased region" description="Basic and acidic residues" evidence="8">
    <location>
        <begin position="335"/>
        <end position="358"/>
    </location>
</feature>
<dbReference type="Proteomes" id="UP000054653">
    <property type="component" value="Unassembled WGS sequence"/>
</dbReference>
<dbReference type="InterPro" id="IPR015943">
    <property type="entry name" value="WD40/YVTN_repeat-like_dom_sf"/>
</dbReference>
<dbReference type="Pfam" id="PF04494">
    <property type="entry name" value="TFIID_NTD2"/>
    <property type="match status" value="1"/>
</dbReference>
<evidence type="ECO:0000313" key="13">
    <source>
        <dbReference type="Proteomes" id="UP000054653"/>
    </source>
</evidence>
<keyword evidence="13" id="KW-1185">Reference proteome</keyword>
<organism evidence="12 13">
    <name type="scientific">Trichinella britovi</name>
    <name type="common">Parasitic roundworm</name>
    <dbReference type="NCBI Taxonomy" id="45882"/>
    <lineage>
        <taxon>Eukaryota</taxon>
        <taxon>Metazoa</taxon>
        <taxon>Ecdysozoa</taxon>
        <taxon>Nematoda</taxon>
        <taxon>Enoplea</taxon>
        <taxon>Dorylaimia</taxon>
        <taxon>Trichinellida</taxon>
        <taxon>Trichinellidae</taxon>
        <taxon>Trichinella</taxon>
    </lineage>
</organism>
<feature type="repeat" description="WD" evidence="7">
    <location>
        <begin position="1020"/>
        <end position="1053"/>
    </location>
</feature>
<dbReference type="EMBL" id="JYDI01000128">
    <property type="protein sequence ID" value="KRY51337.1"/>
    <property type="molecule type" value="Genomic_DNA"/>
</dbReference>
<gene>
    <name evidence="12" type="primary">TAF5</name>
    <name evidence="12" type="ORF">T03_354</name>
</gene>
<feature type="domain" description="TFIID subunit TAF5 NTD2" evidence="9">
    <location>
        <begin position="616"/>
        <end position="722"/>
    </location>
</feature>
<proteinExistence type="inferred from homology"/>
<protein>
    <submittedName>
        <fullName evidence="12">Transcription initiation factor TFIID subunit 5</fullName>
    </submittedName>
</protein>
<dbReference type="InterPro" id="IPR036322">
    <property type="entry name" value="WD40_repeat_dom_sf"/>
</dbReference>
<dbReference type="GO" id="GO:0003743">
    <property type="term" value="F:translation initiation factor activity"/>
    <property type="evidence" value="ECO:0007669"/>
    <property type="project" value="UniProtKB-KW"/>
</dbReference>
<dbReference type="PANTHER" id="PTHR12765">
    <property type="entry name" value="RED PROTEIN IK FACTOR CYTOKINE IK"/>
    <property type="match status" value="1"/>
</dbReference>
<evidence type="ECO:0000256" key="4">
    <source>
        <dbReference type="ARBA" id="ARBA00022574"/>
    </source>
</evidence>
<keyword evidence="4 7" id="KW-0853">WD repeat</keyword>
<dbReference type="Gene3D" id="1.25.40.500">
    <property type="entry name" value="TFIID subunit TAF5, NTD2 domain"/>
    <property type="match status" value="1"/>
</dbReference>
<dbReference type="InterPro" id="IPR001680">
    <property type="entry name" value="WD40_rpt"/>
</dbReference>
<dbReference type="PROSITE" id="PS50082">
    <property type="entry name" value="WD_REPEATS_2"/>
    <property type="match status" value="3"/>
</dbReference>
<dbReference type="InterPro" id="IPR012492">
    <property type="entry name" value="RED_C"/>
</dbReference>
<feature type="domain" description="Protein RED C-terminal" evidence="10">
    <location>
        <begin position="449"/>
        <end position="522"/>
    </location>
</feature>
<keyword evidence="5" id="KW-0677">Repeat</keyword>
<evidence type="ECO:0000259" key="11">
    <source>
        <dbReference type="Pfam" id="PF07808"/>
    </source>
</evidence>
<evidence type="ECO:0000256" key="2">
    <source>
        <dbReference type="ARBA" id="ARBA00006660"/>
    </source>
</evidence>
<dbReference type="InterPro" id="IPR039896">
    <property type="entry name" value="Red-like"/>
</dbReference>
<dbReference type="Pfam" id="PF07807">
    <property type="entry name" value="RED_C"/>
    <property type="match status" value="1"/>
</dbReference>
<feature type="repeat" description="WD" evidence="7">
    <location>
        <begin position="893"/>
        <end position="934"/>
    </location>
</feature>
<comment type="similarity">
    <text evidence="3">Belongs to the WD repeat TAF5 family.</text>
</comment>
<accession>A0A0V1CPX3</accession>
<dbReference type="AlphaFoldDB" id="A0A0V1CPX3"/>
<keyword evidence="12" id="KW-0648">Protein biosynthesis</keyword>
<dbReference type="InterPro" id="IPR012916">
    <property type="entry name" value="RED_N"/>
</dbReference>
<name>A0A0V1CPX3_TRIBR</name>
<dbReference type="PROSITE" id="PS00678">
    <property type="entry name" value="WD_REPEATS_1"/>
    <property type="match status" value="2"/>
</dbReference>
<evidence type="ECO:0000256" key="8">
    <source>
        <dbReference type="SAM" id="MobiDB-lite"/>
    </source>
</evidence>
<dbReference type="Pfam" id="PF00400">
    <property type="entry name" value="WD40"/>
    <property type="match status" value="3"/>
</dbReference>
<dbReference type="SUPFAM" id="SSF50978">
    <property type="entry name" value="WD40 repeat-like"/>
    <property type="match status" value="1"/>
</dbReference>
<evidence type="ECO:0000256" key="5">
    <source>
        <dbReference type="ARBA" id="ARBA00022737"/>
    </source>
</evidence>
<feature type="compositionally biased region" description="Polar residues" evidence="8">
    <location>
        <begin position="17"/>
        <end position="26"/>
    </location>
</feature>
<keyword evidence="6" id="KW-0539">Nucleus</keyword>
<feature type="compositionally biased region" description="Polar residues" evidence="8">
    <location>
        <begin position="1"/>
        <end position="10"/>
    </location>
</feature>
<dbReference type="InterPro" id="IPR037264">
    <property type="entry name" value="TFIID_NTD2_sf"/>
</dbReference>
<dbReference type="InterPro" id="IPR007582">
    <property type="entry name" value="TFIID_NTD2"/>
</dbReference>
<comment type="subcellular location">
    <subcellularLocation>
        <location evidence="1">Nucleus</location>
    </subcellularLocation>
</comment>